<protein>
    <submittedName>
        <fullName evidence="1">Uncharacterized protein</fullName>
    </submittedName>
</protein>
<dbReference type="EMBL" id="HACG01001659">
    <property type="protein sequence ID" value="CEK48524.1"/>
    <property type="molecule type" value="Transcribed_RNA"/>
</dbReference>
<gene>
    <name evidence="1" type="primary">ORF4283</name>
</gene>
<evidence type="ECO:0000313" key="1">
    <source>
        <dbReference type="EMBL" id="CEK48524.1"/>
    </source>
</evidence>
<organism evidence="1">
    <name type="scientific">Arion vulgaris</name>
    <dbReference type="NCBI Taxonomy" id="1028688"/>
    <lineage>
        <taxon>Eukaryota</taxon>
        <taxon>Metazoa</taxon>
        <taxon>Spiralia</taxon>
        <taxon>Lophotrochozoa</taxon>
        <taxon>Mollusca</taxon>
        <taxon>Gastropoda</taxon>
        <taxon>Heterobranchia</taxon>
        <taxon>Euthyneura</taxon>
        <taxon>Panpulmonata</taxon>
        <taxon>Eupulmonata</taxon>
        <taxon>Stylommatophora</taxon>
        <taxon>Helicina</taxon>
        <taxon>Arionoidea</taxon>
        <taxon>Arionidae</taxon>
        <taxon>Arion</taxon>
    </lineage>
</organism>
<sequence length="50" mass="5589">VNPSALKPFLISQIKHQSGKTSVRETESFIQSLDIAKKPKYRSITTGNFP</sequence>
<reference evidence="1" key="1">
    <citation type="submission" date="2014-12" db="EMBL/GenBank/DDBJ databases">
        <title>Insight into the proteome of Arion vulgaris.</title>
        <authorList>
            <person name="Aradska J."/>
            <person name="Bulat T."/>
            <person name="Smidak R."/>
            <person name="Sarate P."/>
            <person name="Gangsoo J."/>
            <person name="Sialana F."/>
            <person name="Bilban M."/>
            <person name="Lubec G."/>
        </authorList>
    </citation>
    <scope>NUCLEOTIDE SEQUENCE</scope>
    <source>
        <tissue evidence="1">Skin</tissue>
    </source>
</reference>
<accession>A0A0B6XXA4</accession>
<proteinExistence type="predicted"/>
<dbReference type="AlphaFoldDB" id="A0A0B6XXA4"/>
<feature type="non-terminal residue" evidence="1">
    <location>
        <position position="1"/>
    </location>
</feature>
<name>A0A0B6XXA4_9EUPU</name>